<dbReference type="EMBL" id="SRYA01000005">
    <property type="protein sequence ID" value="TGY97670.1"/>
    <property type="molecule type" value="Genomic_DNA"/>
</dbReference>
<accession>A0AC61S140</accession>
<gene>
    <name evidence="1" type="ORF">E5329_03440</name>
</gene>
<organism evidence="1 2">
    <name type="scientific">Petralouisia muris</name>
    <dbReference type="NCBI Taxonomy" id="3032872"/>
    <lineage>
        <taxon>Bacteria</taxon>
        <taxon>Bacillati</taxon>
        <taxon>Bacillota</taxon>
        <taxon>Clostridia</taxon>
        <taxon>Lachnospirales</taxon>
        <taxon>Lachnospiraceae</taxon>
        <taxon>Petralouisia</taxon>
    </lineage>
</organism>
<evidence type="ECO:0000313" key="2">
    <source>
        <dbReference type="Proteomes" id="UP000304953"/>
    </source>
</evidence>
<evidence type="ECO:0000313" key="1">
    <source>
        <dbReference type="EMBL" id="TGY97670.1"/>
    </source>
</evidence>
<protein>
    <submittedName>
        <fullName evidence="1">Bifunctional folylpolyglutamate synthase/dihydrofolate synthase</fullName>
    </submittedName>
</protein>
<sequence>MSECVLTEKEIQEFLDETGKLGSVLGLESIRELMNELGNVQEKLNVIHVAGTNGKGSVCAMVATVLQEAGYRVGMYTSPAVFGRREQYQVNGQLISKQEFAEIFTSVRNACDRIKAKGGQQPTLFEVETAAAFLYFYRQRCQAVLLETGMGGALDATNIIRKPLVSVLTSISMDHMKFLGNSLEEIARVKAGIIKENGFAAAVRPGQEQVRKILEEVCRKKKAVLVYAEKEKAQNMHMEKEFLCFSYQEYGEIRLSMQGAYQIENGICAIEALEVLRKQGFQIGTSHIRQGLEKARWAGRFSRLSQKPLVMIDGAHNEDAAKKLRETLKIGFTNYKIIYIIGVLADKEYDKMLRIMMPLAWKVFTVTPNHPRALDGAVLAQKAKEYHSDVVCCGTISEAASQAFDCAGNETAEEKVMILAFGSLSYLGEIREIVRRTGYDR</sequence>
<reference evidence="1" key="1">
    <citation type="submission" date="2019-04" db="EMBL/GenBank/DDBJ databases">
        <title>Microbes associate with the intestines of laboratory mice.</title>
        <authorList>
            <person name="Navarre W."/>
            <person name="Wong E."/>
            <person name="Huang K."/>
            <person name="Tropini C."/>
            <person name="Ng K."/>
            <person name="Yu B."/>
        </authorList>
    </citation>
    <scope>NUCLEOTIDE SEQUENCE</scope>
    <source>
        <strain evidence="1">NM01_1-7b</strain>
    </source>
</reference>
<keyword evidence="2" id="KW-1185">Reference proteome</keyword>
<name>A0AC61S140_9FIRM</name>
<proteinExistence type="predicted"/>
<dbReference type="Proteomes" id="UP000304953">
    <property type="component" value="Unassembled WGS sequence"/>
</dbReference>
<comment type="caution">
    <text evidence="1">The sequence shown here is derived from an EMBL/GenBank/DDBJ whole genome shotgun (WGS) entry which is preliminary data.</text>
</comment>